<sequence length="480" mass="55385">MSFEIWGYYIRKNVSESNNSSEDIYSMKVKCTFRPRSVASGSGWKVMVRCKLHNHKLSKDLEGHDILSCLKDYERQFVNDMTKCNMTPRKNQPVFYKIALLDSSYLHYENSVIGTILTTLHAGSVILTIFPNYNVSLNNNTLSIRLQVQVQITGNDQVPEAMSATLHHQIIYRLKNHSIDLPLSGCSSDSLLVVTNRKEDIPYIIQILRRITREELTQLIPLEWIANYERLHVDRRPIQSQEATFRRSIDKTVKTIFKKPDEWSTSMSPIFQIMMIQPVLKEDWCPVHAVTTEGKPIYTDKIDGHFIWDVDPTRCDPDCDCWMHENDIDRHIILPKTNKNGRCKPSPPPQRRFDPDNGPWIGIHGKKKPLSIYEEGLKVLIKEGLLPPDDSTLVTWSPTDHRKPLHPPTVAQPIPCFMYSATTPEYDRQFPSLERKMDPITGRKSKPFIHPSEVQPDGKLKPLTQAEKEVLNWQSENMVS</sequence>
<dbReference type="EMBL" id="JAMSHJ010000004">
    <property type="protein sequence ID" value="KAI5421169.1"/>
    <property type="molecule type" value="Genomic_DNA"/>
</dbReference>
<dbReference type="Proteomes" id="UP001058974">
    <property type="component" value="Chromosome 4"/>
</dbReference>
<keyword evidence="3" id="KW-1185">Reference proteome</keyword>
<name>A0A9D4XHF2_PEA</name>
<reference evidence="2 3" key="1">
    <citation type="journal article" date="2022" name="Nat. Genet.">
        <title>Improved pea reference genome and pan-genome highlight genomic features and evolutionary characteristics.</title>
        <authorList>
            <person name="Yang T."/>
            <person name="Liu R."/>
            <person name="Luo Y."/>
            <person name="Hu S."/>
            <person name="Wang D."/>
            <person name="Wang C."/>
            <person name="Pandey M.K."/>
            <person name="Ge S."/>
            <person name="Xu Q."/>
            <person name="Li N."/>
            <person name="Li G."/>
            <person name="Huang Y."/>
            <person name="Saxena R.K."/>
            <person name="Ji Y."/>
            <person name="Li M."/>
            <person name="Yan X."/>
            <person name="He Y."/>
            <person name="Liu Y."/>
            <person name="Wang X."/>
            <person name="Xiang C."/>
            <person name="Varshney R.K."/>
            <person name="Ding H."/>
            <person name="Gao S."/>
            <person name="Zong X."/>
        </authorList>
    </citation>
    <scope>NUCLEOTIDE SEQUENCE [LARGE SCALE GENOMIC DNA]</scope>
    <source>
        <strain evidence="2 3">cv. Zhongwan 6</strain>
    </source>
</reference>
<gene>
    <name evidence="2" type="ORF">KIW84_044859</name>
</gene>
<comment type="caution">
    <text evidence="2">The sequence shown here is derived from an EMBL/GenBank/DDBJ whole genome shotgun (WGS) entry which is preliminary data.</text>
</comment>
<feature type="region of interest" description="Disordered" evidence="1">
    <location>
        <begin position="338"/>
        <end position="358"/>
    </location>
</feature>
<protein>
    <submittedName>
        <fullName evidence="2">Uncharacterized protein</fullName>
    </submittedName>
</protein>
<dbReference type="InterPro" id="IPR053098">
    <property type="entry name" value="Petuviruses_polyprotein"/>
</dbReference>
<dbReference type="Gramene" id="Psat04G0485900-T1">
    <property type="protein sequence ID" value="KAI5421169.1"/>
    <property type="gene ID" value="KIW84_044859"/>
</dbReference>
<proteinExistence type="predicted"/>
<accession>A0A9D4XHF2</accession>
<evidence type="ECO:0000256" key="1">
    <source>
        <dbReference type="SAM" id="MobiDB-lite"/>
    </source>
</evidence>
<dbReference type="Pfam" id="PF01107">
    <property type="entry name" value="MP"/>
    <property type="match status" value="1"/>
</dbReference>
<dbReference type="PANTHER" id="PTHR48435:SF1">
    <property type="entry name" value="POLYPROTEIN"/>
    <property type="match status" value="1"/>
</dbReference>
<dbReference type="InterPro" id="IPR028919">
    <property type="entry name" value="Viral_movement"/>
</dbReference>
<evidence type="ECO:0000313" key="2">
    <source>
        <dbReference type="EMBL" id="KAI5421169.1"/>
    </source>
</evidence>
<feature type="region of interest" description="Disordered" evidence="1">
    <location>
        <begin position="442"/>
        <end position="463"/>
    </location>
</feature>
<evidence type="ECO:0000313" key="3">
    <source>
        <dbReference type="Proteomes" id="UP001058974"/>
    </source>
</evidence>
<dbReference type="AlphaFoldDB" id="A0A9D4XHF2"/>
<dbReference type="PANTHER" id="PTHR48435">
    <property type="entry name" value="POLYPROTEIN"/>
    <property type="match status" value="1"/>
</dbReference>
<organism evidence="2 3">
    <name type="scientific">Pisum sativum</name>
    <name type="common">Garden pea</name>
    <name type="synonym">Lathyrus oleraceus</name>
    <dbReference type="NCBI Taxonomy" id="3888"/>
    <lineage>
        <taxon>Eukaryota</taxon>
        <taxon>Viridiplantae</taxon>
        <taxon>Streptophyta</taxon>
        <taxon>Embryophyta</taxon>
        <taxon>Tracheophyta</taxon>
        <taxon>Spermatophyta</taxon>
        <taxon>Magnoliopsida</taxon>
        <taxon>eudicotyledons</taxon>
        <taxon>Gunneridae</taxon>
        <taxon>Pentapetalae</taxon>
        <taxon>rosids</taxon>
        <taxon>fabids</taxon>
        <taxon>Fabales</taxon>
        <taxon>Fabaceae</taxon>
        <taxon>Papilionoideae</taxon>
        <taxon>50 kb inversion clade</taxon>
        <taxon>NPAAA clade</taxon>
        <taxon>Hologalegina</taxon>
        <taxon>IRL clade</taxon>
        <taxon>Fabeae</taxon>
        <taxon>Lathyrus</taxon>
    </lineage>
</organism>